<name>A0ABQ9WZL6_9EUKA</name>
<comment type="caution">
    <text evidence="1">The sequence shown here is derived from an EMBL/GenBank/DDBJ whole genome shotgun (WGS) entry which is preliminary data.</text>
</comment>
<evidence type="ECO:0000313" key="1">
    <source>
        <dbReference type="EMBL" id="KAK2944957.1"/>
    </source>
</evidence>
<dbReference type="Proteomes" id="UP001281761">
    <property type="component" value="Unassembled WGS sequence"/>
</dbReference>
<protein>
    <submittedName>
        <fullName evidence="1">Uncharacterized protein</fullName>
    </submittedName>
</protein>
<accession>A0ABQ9WZL6</accession>
<reference evidence="1 2" key="1">
    <citation type="journal article" date="2022" name="bioRxiv">
        <title>Genomics of Preaxostyla Flagellates Illuminates Evolutionary Transitions and the Path Towards Mitochondrial Loss.</title>
        <authorList>
            <person name="Novak L.V.F."/>
            <person name="Treitli S.C."/>
            <person name="Pyrih J."/>
            <person name="Halakuc P."/>
            <person name="Pipaliya S.V."/>
            <person name="Vacek V."/>
            <person name="Brzon O."/>
            <person name="Soukal P."/>
            <person name="Eme L."/>
            <person name="Dacks J.B."/>
            <person name="Karnkowska A."/>
            <person name="Elias M."/>
            <person name="Hampl V."/>
        </authorList>
    </citation>
    <scope>NUCLEOTIDE SEQUENCE [LARGE SCALE GENOMIC DNA]</scope>
    <source>
        <strain evidence="1">NAU3</strain>
        <tissue evidence="1">Gut</tissue>
    </source>
</reference>
<organism evidence="1 2">
    <name type="scientific">Blattamonas nauphoetae</name>
    <dbReference type="NCBI Taxonomy" id="2049346"/>
    <lineage>
        <taxon>Eukaryota</taxon>
        <taxon>Metamonada</taxon>
        <taxon>Preaxostyla</taxon>
        <taxon>Oxymonadida</taxon>
        <taxon>Blattamonas</taxon>
    </lineage>
</organism>
<gene>
    <name evidence="1" type="ORF">BLNAU_20133</name>
</gene>
<keyword evidence="2" id="KW-1185">Reference proteome</keyword>
<evidence type="ECO:0000313" key="2">
    <source>
        <dbReference type="Proteomes" id="UP001281761"/>
    </source>
</evidence>
<dbReference type="EMBL" id="JARBJD010000278">
    <property type="protein sequence ID" value="KAK2944957.1"/>
    <property type="molecule type" value="Genomic_DNA"/>
</dbReference>
<sequence length="81" mass="8998">MVLISCVSQNITTAAMAMVRNVIEWCSHHHRLALIKADLIPQVINTLNPQSLSFVDAVDIHIYLMTTIHESVWLATTAGLD</sequence>
<proteinExistence type="predicted"/>